<dbReference type="InterPro" id="IPR029044">
    <property type="entry name" value="Nucleotide-diphossugar_trans"/>
</dbReference>
<name>A0ABR1FWH6_AURAN</name>
<dbReference type="Proteomes" id="UP001363151">
    <property type="component" value="Unassembled WGS sequence"/>
</dbReference>
<organism evidence="3 4">
    <name type="scientific">Aureococcus anophagefferens</name>
    <name type="common">Harmful bloom alga</name>
    <dbReference type="NCBI Taxonomy" id="44056"/>
    <lineage>
        <taxon>Eukaryota</taxon>
        <taxon>Sar</taxon>
        <taxon>Stramenopiles</taxon>
        <taxon>Ochrophyta</taxon>
        <taxon>Pelagophyceae</taxon>
        <taxon>Pelagomonadales</taxon>
        <taxon>Pelagomonadaceae</taxon>
        <taxon>Aureococcus</taxon>
    </lineage>
</organism>
<dbReference type="Gene3D" id="3.90.550.10">
    <property type="entry name" value="Spore Coat Polysaccharide Biosynthesis Protein SpsA, Chain A"/>
    <property type="match status" value="2"/>
</dbReference>
<dbReference type="InterPro" id="IPR003859">
    <property type="entry name" value="Galactosyl_T"/>
</dbReference>
<evidence type="ECO:0000313" key="3">
    <source>
        <dbReference type="EMBL" id="KAK7239963.1"/>
    </source>
</evidence>
<dbReference type="PANTHER" id="PTHR19300:SF57">
    <property type="entry name" value="BETA-1,4-N-ACETYLGALACTOSAMINYLTRANSFERASE"/>
    <property type="match status" value="1"/>
</dbReference>
<feature type="domain" description="Galactosyltransferase C-terminal" evidence="2">
    <location>
        <begin position="44"/>
        <end position="93"/>
    </location>
</feature>
<dbReference type="Pfam" id="PF02709">
    <property type="entry name" value="Glyco_transf_7C"/>
    <property type="match status" value="1"/>
</dbReference>
<keyword evidence="4" id="KW-1185">Reference proteome</keyword>
<evidence type="ECO:0000259" key="2">
    <source>
        <dbReference type="Pfam" id="PF02709"/>
    </source>
</evidence>
<keyword evidence="1" id="KW-0808">Transferase</keyword>
<proteinExistence type="predicted"/>
<evidence type="ECO:0000313" key="4">
    <source>
        <dbReference type="Proteomes" id="UP001363151"/>
    </source>
</evidence>
<comment type="caution">
    <text evidence="3">The sequence shown here is derived from an EMBL/GenBank/DDBJ whole genome shotgun (WGS) entry which is preliminary data.</text>
</comment>
<dbReference type="PANTHER" id="PTHR19300">
    <property type="entry name" value="BETA-1,4-GALACTOSYLTRANSFERASE"/>
    <property type="match status" value="1"/>
</dbReference>
<dbReference type="EMBL" id="JBBJCI010000219">
    <property type="protein sequence ID" value="KAK7239963.1"/>
    <property type="molecule type" value="Genomic_DNA"/>
</dbReference>
<accession>A0ABR1FWH6</accession>
<dbReference type="InterPro" id="IPR027791">
    <property type="entry name" value="Galactosyl_T_C"/>
</dbReference>
<sequence>MCAFVDVPFDVVVVEQSPDGAFNKGSLFNVGYQLTAQPRLHDLSHAEYSDAGGYSNLFVGWGMEDHNMGWRVRKHMGYGKLDGPVGRYTALAHTRVMGLDLTEQYGRNAERGAGPVARRGRDPLRRARRDRDALRRRMRRDRDGGALRVARANATGAGFDLRVAAPTTGPGALRDVAAARDALAAIRADAGARRRCARREGRCVSKASAQ</sequence>
<evidence type="ECO:0000256" key="1">
    <source>
        <dbReference type="ARBA" id="ARBA00022679"/>
    </source>
</evidence>
<reference evidence="3 4" key="1">
    <citation type="submission" date="2024-03" db="EMBL/GenBank/DDBJ databases">
        <title>Aureococcus anophagefferens CCMP1851 and Kratosvirus quantuckense: Draft genome of a second virus-susceptible host strain in the model system.</title>
        <authorList>
            <person name="Chase E."/>
            <person name="Truchon A.R."/>
            <person name="Schepens W."/>
            <person name="Wilhelm S.W."/>
        </authorList>
    </citation>
    <scope>NUCLEOTIDE SEQUENCE [LARGE SCALE GENOMIC DNA]</scope>
    <source>
        <strain evidence="3 4">CCMP1851</strain>
    </source>
</reference>
<gene>
    <name evidence="3" type="ORF">SO694_00118069</name>
</gene>
<protein>
    <submittedName>
        <fullName evidence="3">N-acetyllactosamine synthase</fullName>
    </submittedName>
</protein>